<name>A0ACC3C5V3_PYRYE</name>
<proteinExistence type="predicted"/>
<dbReference type="Proteomes" id="UP000798662">
    <property type="component" value="Chromosome 2"/>
</dbReference>
<evidence type="ECO:0000313" key="2">
    <source>
        <dbReference type="Proteomes" id="UP000798662"/>
    </source>
</evidence>
<organism evidence="1 2">
    <name type="scientific">Pyropia yezoensis</name>
    <name type="common">Susabi-nori</name>
    <name type="synonym">Porphyra yezoensis</name>
    <dbReference type="NCBI Taxonomy" id="2788"/>
    <lineage>
        <taxon>Eukaryota</taxon>
        <taxon>Rhodophyta</taxon>
        <taxon>Bangiophyceae</taxon>
        <taxon>Bangiales</taxon>
        <taxon>Bangiaceae</taxon>
        <taxon>Pyropia</taxon>
    </lineage>
</organism>
<accession>A0ACC3C5V3</accession>
<comment type="caution">
    <text evidence="1">The sequence shown here is derived from an EMBL/GenBank/DDBJ whole genome shotgun (WGS) entry which is preliminary data.</text>
</comment>
<evidence type="ECO:0000313" key="1">
    <source>
        <dbReference type="EMBL" id="KAK1865684.1"/>
    </source>
</evidence>
<reference evidence="1" key="1">
    <citation type="submission" date="2019-11" db="EMBL/GenBank/DDBJ databases">
        <title>Nori genome reveals adaptations in red seaweeds to the harsh intertidal environment.</title>
        <authorList>
            <person name="Wang D."/>
            <person name="Mao Y."/>
        </authorList>
    </citation>
    <scope>NUCLEOTIDE SEQUENCE</scope>
    <source>
        <tissue evidence="1">Gametophyte</tissue>
    </source>
</reference>
<dbReference type="EMBL" id="CM020619">
    <property type="protein sequence ID" value="KAK1865684.1"/>
    <property type="molecule type" value="Genomic_DNA"/>
</dbReference>
<keyword evidence="2" id="KW-1185">Reference proteome</keyword>
<protein>
    <submittedName>
        <fullName evidence="1">Uncharacterized protein</fullName>
    </submittedName>
</protein>
<sequence length="227" mass="24932">MAAAAVSFVAAAPVLSRRGWVGAPPLGRESPLAGAVVTMRVSKAMPKGKSKATAAPKTTRKRSKALPFVEAPEGLKESQDGYLGFDPFRISDWLDQDWAAKGELKNGRVAMLACVGWIVAEFLHLPDPQFSNPVALRAMFQINWGAWVQILLAVSIVEILTLEQMYEADRRAGDLNWDPLFLDSPEMRLKEVKHARLAMLGILGLVIQQWVQGEPTIAQLMRLLGFA</sequence>
<gene>
    <name evidence="1" type="ORF">I4F81_008211</name>
</gene>